<gene>
    <name evidence="2" type="ORF">SOCE26_102040</name>
</gene>
<evidence type="ECO:0000256" key="1">
    <source>
        <dbReference type="SAM" id="MobiDB-lite"/>
    </source>
</evidence>
<proteinExistence type="predicted"/>
<accession>A0A2L0FAV1</accession>
<sequence length="416" mass="42913">MWPPDTRNVAAGYKKEAFQRAKEYGAGTPMAGARNSSGSSPASKLPRAKGPRRPRLFLLSSTLLLAAGPAAAAELPAATPGSGRRAPVAAPGRAPAAPGRAPAAPSAGPAAAPSAAASGPVEVRVALSRGAAEEVSAVRLRRLLEIELPDGAALAAEPVGPLGERVATVWIERPTAARLEVQVRLDGRAVVRRQIAVSGLTSDVAARLVAIAASELIRAEMRRARAPRRPPSPRRPTPDEVELASRDLDALTVSAGPYGALVSGGPRALGGVGLSVGLRRLRLTESLFARLLADPSDGEALRWLEAGFSGDYRFWLAASWRLSLGATAAVASVRLPAAAAHGLDGARDTWSARAGLGLGLETRLGGPLWLGLTLDPGIVLRPTPYEDAHGAARALEGAWLGVGLSLATERRSAAPR</sequence>
<dbReference type="EMBL" id="CP012673">
    <property type="protein sequence ID" value="AUX48663.1"/>
    <property type="molecule type" value="Genomic_DNA"/>
</dbReference>
<feature type="region of interest" description="Disordered" evidence="1">
    <location>
        <begin position="75"/>
        <end position="115"/>
    </location>
</feature>
<evidence type="ECO:0000313" key="3">
    <source>
        <dbReference type="Proteomes" id="UP000238348"/>
    </source>
</evidence>
<protein>
    <submittedName>
        <fullName evidence="2">Uncharacterized protein</fullName>
    </submittedName>
</protein>
<evidence type="ECO:0000313" key="2">
    <source>
        <dbReference type="EMBL" id="AUX48663.1"/>
    </source>
</evidence>
<reference evidence="2 3" key="1">
    <citation type="submission" date="2015-09" db="EMBL/GenBank/DDBJ databases">
        <title>Sorangium comparison.</title>
        <authorList>
            <person name="Zaburannyi N."/>
            <person name="Bunk B."/>
            <person name="Overmann J."/>
            <person name="Mueller R."/>
        </authorList>
    </citation>
    <scope>NUCLEOTIDE SEQUENCE [LARGE SCALE GENOMIC DNA]</scope>
    <source>
        <strain evidence="2 3">So ce26</strain>
    </source>
</reference>
<feature type="region of interest" description="Disordered" evidence="1">
    <location>
        <begin position="24"/>
        <end position="53"/>
    </location>
</feature>
<dbReference type="AlphaFoldDB" id="A0A2L0FAV1"/>
<dbReference type="Proteomes" id="UP000238348">
    <property type="component" value="Chromosome"/>
</dbReference>
<name>A0A2L0FAV1_SORCE</name>
<organism evidence="2 3">
    <name type="scientific">Sorangium cellulosum</name>
    <name type="common">Polyangium cellulosum</name>
    <dbReference type="NCBI Taxonomy" id="56"/>
    <lineage>
        <taxon>Bacteria</taxon>
        <taxon>Pseudomonadati</taxon>
        <taxon>Myxococcota</taxon>
        <taxon>Polyangia</taxon>
        <taxon>Polyangiales</taxon>
        <taxon>Polyangiaceae</taxon>
        <taxon>Sorangium</taxon>
    </lineage>
</organism>